<keyword evidence="9" id="KW-0862">Zinc</keyword>
<evidence type="ECO:0000256" key="1">
    <source>
        <dbReference type="ARBA" id="ARBA00001936"/>
    </source>
</evidence>
<feature type="region of interest" description="Disordered" evidence="13">
    <location>
        <begin position="442"/>
        <end position="473"/>
    </location>
</feature>
<dbReference type="EMBL" id="CAVMBE010000142">
    <property type="protein sequence ID" value="CAK4034856.1"/>
    <property type="molecule type" value="Genomic_DNA"/>
</dbReference>
<dbReference type="InterPro" id="IPR007708">
    <property type="entry name" value="DBR1_C"/>
</dbReference>
<protein>
    <submittedName>
        <fullName evidence="15">Lariat debranching enzyme</fullName>
    </submittedName>
</protein>
<dbReference type="InterPro" id="IPR004843">
    <property type="entry name" value="Calcineurin-like_PHP"/>
</dbReference>
<keyword evidence="16" id="KW-1185">Reference proteome</keyword>
<evidence type="ECO:0000256" key="2">
    <source>
        <dbReference type="ARBA" id="ARBA00001947"/>
    </source>
</evidence>
<comment type="caution">
    <text evidence="15">The sequence shown here is derived from an EMBL/GenBank/DDBJ whole genome shotgun (WGS) entry which is preliminary data.</text>
</comment>
<comment type="subcellular location">
    <subcellularLocation>
        <location evidence="4">Nucleus</location>
    </subcellularLocation>
</comment>
<evidence type="ECO:0000256" key="3">
    <source>
        <dbReference type="ARBA" id="ARBA00001954"/>
    </source>
</evidence>
<comment type="cofactor">
    <cofactor evidence="3">
        <name>Fe(2+)</name>
        <dbReference type="ChEBI" id="CHEBI:29033"/>
    </cofactor>
</comment>
<dbReference type="SMART" id="SM01124">
    <property type="entry name" value="DBR1"/>
    <property type="match status" value="1"/>
</dbReference>
<dbReference type="GO" id="GO:0046872">
    <property type="term" value="F:metal ion binding"/>
    <property type="evidence" value="ECO:0007669"/>
    <property type="project" value="UniProtKB-KW"/>
</dbReference>
<feature type="compositionally biased region" description="Gly residues" evidence="13">
    <location>
        <begin position="564"/>
        <end position="604"/>
    </location>
</feature>
<comment type="cofactor">
    <cofactor evidence="2">
        <name>Zn(2+)</name>
        <dbReference type="ChEBI" id="CHEBI:29105"/>
    </cofactor>
</comment>
<feature type="domain" description="Lariat debranching enzyme C-terminal" evidence="14">
    <location>
        <begin position="379"/>
        <end position="542"/>
    </location>
</feature>
<keyword evidence="10" id="KW-0408">Iron</keyword>
<organism evidence="15 16">
    <name type="scientific">Lecanosticta acicola</name>
    <dbReference type="NCBI Taxonomy" id="111012"/>
    <lineage>
        <taxon>Eukaryota</taxon>
        <taxon>Fungi</taxon>
        <taxon>Dikarya</taxon>
        <taxon>Ascomycota</taxon>
        <taxon>Pezizomycotina</taxon>
        <taxon>Dothideomycetes</taxon>
        <taxon>Dothideomycetidae</taxon>
        <taxon>Mycosphaerellales</taxon>
        <taxon>Mycosphaerellaceae</taxon>
        <taxon>Lecanosticta</taxon>
    </lineage>
</organism>
<evidence type="ECO:0000256" key="4">
    <source>
        <dbReference type="ARBA" id="ARBA00004123"/>
    </source>
</evidence>
<dbReference type="GO" id="GO:0000398">
    <property type="term" value="P:mRNA splicing, via spliceosome"/>
    <property type="evidence" value="ECO:0007669"/>
    <property type="project" value="TreeGrafter"/>
</dbReference>
<evidence type="ECO:0000256" key="10">
    <source>
        <dbReference type="ARBA" id="ARBA00023004"/>
    </source>
</evidence>
<dbReference type="InterPro" id="IPR041816">
    <property type="entry name" value="Dbr1_N"/>
</dbReference>
<evidence type="ECO:0000256" key="7">
    <source>
        <dbReference type="ARBA" id="ARBA00022723"/>
    </source>
</evidence>
<keyword evidence="7" id="KW-0479">Metal-binding</keyword>
<dbReference type="Pfam" id="PF05011">
    <property type="entry name" value="DBR1"/>
    <property type="match status" value="1"/>
</dbReference>
<accession>A0AAI8Z9H5</accession>
<evidence type="ECO:0000256" key="8">
    <source>
        <dbReference type="ARBA" id="ARBA00022801"/>
    </source>
</evidence>
<feature type="compositionally biased region" description="Low complexity" evidence="13">
    <location>
        <begin position="453"/>
        <end position="463"/>
    </location>
</feature>
<name>A0AAI8Z9H5_9PEZI</name>
<dbReference type="Pfam" id="PF00149">
    <property type="entry name" value="Metallophos"/>
    <property type="match status" value="1"/>
</dbReference>
<evidence type="ECO:0000313" key="15">
    <source>
        <dbReference type="EMBL" id="CAK4034856.1"/>
    </source>
</evidence>
<evidence type="ECO:0000256" key="12">
    <source>
        <dbReference type="ARBA" id="ARBA00023242"/>
    </source>
</evidence>
<evidence type="ECO:0000256" key="9">
    <source>
        <dbReference type="ARBA" id="ARBA00022833"/>
    </source>
</evidence>
<feature type="compositionally biased region" description="Basic and acidic residues" evidence="13">
    <location>
        <begin position="550"/>
        <end position="563"/>
    </location>
</feature>
<keyword evidence="6" id="KW-0507">mRNA processing</keyword>
<evidence type="ECO:0000256" key="5">
    <source>
        <dbReference type="ARBA" id="ARBA00006045"/>
    </source>
</evidence>
<dbReference type="SUPFAM" id="SSF56300">
    <property type="entry name" value="Metallo-dependent phosphatases"/>
    <property type="match status" value="1"/>
</dbReference>
<dbReference type="PANTHER" id="PTHR12849">
    <property type="entry name" value="RNA LARIAT DEBRANCHING ENZYME"/>
    <property type="match status" value="1"/>
</dbReference>
<comment type="cofactor">
    <cofactor evidence="1">
        <name>Mn(2+)</name>
        <dbReference type="ChEBI" id="CHEBI:29035"/>
    </cofactor>
</comment>
<dbReference type="CDD" id="cd00844">
    <property type="entry name" value="MPP_Dbr1_N"/>
    <property type="match status" value="1"/>
</dbReference>
<dbReference type="Proteomes" id="UP001296104">
    <property type="component" value="Unassembled WGS sequence"/>
</dbReference>
<evidence type="ECO:0000256" key="11">
    <source>
        <dbReference type="ARBA" id="ARBA00023211"/>
    </source>
</evidence>
<keyword evidence="8" id="KW-0378">Hydrolase</keyword>
<dbReference type="AlphaFoldDB" id="A0AAI8Z9H5"/>
<evidence type="ECO:0000259" key="14">
    <source>
        <dbReference type="SMART" id="SM01124"/>
    </source>
</evidence>
<proteinExistence type="inferred from homology"/>
<dbReference type="PANTHER" id="PTHR12849:SF0">
    <property type="entry name" value="LARIAT DEBRANCHING ENZYME"/>
    <property type="match status" value="1"/>
</dbReference>
<feature type="region of interest" description="Disordered" evidence="13">
    <location>
        <begin position="249"/>
        <end position="280"/>
    </location>
</feature>
<evidence type="ECO:0000313" key="16">
    <source>
        <dbReference type="Proteomes" id="UP001296104"/>
    </source>
</evidence>
<gene>
    <name evidence="15" type="ORF">LECACI_7A010014</name>
</gene>
<keyword evidence="11" id="KW-0464">Manganese</keyword>
<comment type="similarity">
    <text evidence="5">Belongs to the lariat debranching enzyme family.</text>
</comment>
<keyword evidence="12" id="KW-0539">Nucleus</keyword>
<dbReference type="InterPro" id="IPR029052">
    <property type="entry name" value="Metallo-depent_PP-like"/>
</dbReference>
<dbReference type="GO" id="GO:0008419">
    <property type="term" value="F:RNA lariat debranching enzyme activity"/>
    <property type="evidence" value="ECO:0007669"/>
    <property type="project" value="TreeGrafter"/>
</dbReference>
<reference evidence="15" key="1">
    <citation type="submission" date="2023-11" db="EMBL/GenBank/DDBJ databases">
        <authorList>
            <person name="Alioto T."/>
            <person name="Alioto T."/>
            <person name="Gomez Garrido J."/>
        </authorList>
    </citation>
    <scope>NUCLEOTIDE SEQUENCE</scope>
</reference>
<feature type="region of interest" description="Disordered" evidence="13">
    <location>
        <begin position="549"/>
        <end position="613"/>
    </location>
</feature>
<dbReference type="GO" id="GO:0005634">
    <property type="term" value="C:nucleus"/>
    <property type="evidence" value="ECO:0007669"/>
    <property type="project" value="UniProtKB-SubCell"/>
</dbReference>
<sequence>MACKLEESQGVRLAIEGCGHGTLHAIYASIQEACKQKGWPGVDLLIIGGDFQSVRNAYDLNCVSMPAKYREMCDFHEYYSGQRVAPYLTVFVGGNHEASNYLSELYYGGWVAANIYYMGATNVLQLGPLRIAGLSGIWKGFDYRKPHFERLPYNESEMKSIYHVRELDVRKLLQIRTQVDIGVSHDWPQGVEWKGNFKQLFKSKRYFEDDARSGKLGSVAAKNVLDRLRPPYWFSAHLHCKYAATVAHGDERAPQKPLPNPSGGATSKKDENEIDLDEDGDGTAESIAAISKNHDEIDLDLDDDDDAERPTEAALGLNTTPAAAVTTAPANVDEIHLELDDDTPTHTNGANDKEAPSPLDQARAALPASFAKPKSPEPIEHPPDITNTTTNFLALDKCLPHKDFLQLLSIPSSETDLDHQRPLRLSYDPEWLAITRAFTLAEPPTFGGDDPASSSSSSSSSSSAVPPAKSQSEYKSLVDEQMRWIDAHLNSRESLVIPENFAITAPVYDGGHFQNPQYQTVREFPNPQTRAFCEMLRMPNPLEMSEEELEGRMARGPKPEPEGHFGGARGRGRGRGGGFGRGGRGGRGRGGFGGGRGGRGNGFRGRGRGGGRG</sequence>
<evidence type="ECO:0000256" key="6">
    <source>
        <dbReference type="ARBA" id="ARBA00022664"/>
    </source>
</evidence>
<evidence type="ECO:0000256" key="13">
    <source>
        <dbReference type="SAM" id="MobiDB-lite"/>
    </source>
</evidence>